<protein>
    <submittedName>
        <fullName evidence="2">Uncharacterized protein</fullName>
    </submittedName>
</protein>
<evidence type="ECO:0000256" key="1">
    <source>
        <dbReference type="SAM" id="Coils"/>
    </source>
</evidence>
<dbReference type="OrthoDB" id="2304077at2759"/>
<organism evidence="2 3">
    <name type="scientific">Diversispora epigaea</name>
    <dbReference type="NCBI Taxonomy" id="1348612"/>
    <lineage>
        <taxon>Eukaryota</taxon>
        <taxon>Fungi</taxon>
        <taxon>Fungi incertae sedis</taxon>
        <taxon>Mucoromycota</taxon>
        <taxon>Glomeromycotina</taxon>
        <taxon>Glomeromycetes</taxon>
        <taxon>Diversisporales</taxon>
        <taxon>Diversisporaceae</taxon>
        <taxon>Diversispora</taxon>
    </lineage>
</organism>
<dbReference type="EMBL" id="PQFF01000051">
    <property type="protein sequence ID" value="RHZ86189.1"/>
    <property type="molecule type" value="Genomic_DNA"/>
</dbReference>
<sequence length="185" mass="21741">MTGIYLCQYLSNEGKVCGRPCYRQEGCAIHWKRRQRVPCLECGKPTASEYSLCNLHADKCHVKAHYHRKKLKKLAQKSERIVNMQVEMNLLKMQITELETENTEFKNMLEIGKQNEITNTYKEYFISDSTNQIATNKVNKLSCKNLYHEYLTWCKINDKKSLTNKRFAEIDVILQYDDEDGNDDL</sequence>
<comment type="caution">
    <text evidence="2">The sequence shown here is derived from an EMBL/GenBank/DDBJ whole genome shotgun (WGS) entry which is preliminary data.</text>
</comment>
<reference evidence="2 3" key="1">
    <citation type="submission" date="2018-08" db="EMBL/GenBank/DDBJ databases">
        <title>Genome and evolution of the arbuscular mycorrhizal fungus Diversispora epigaea (formerly Glomus versiforme) and its bacterial endosymbionts.</title>
        <authorList>
            <person name="Sun X."/>
            <person name="Fei Z."/>
            <person name="Harrison M."/>
        </authorList>
    </citation>
    <scope>NUCLEOTIDE SEQUENCE [LARGE SCALE GENOMIC DNA]</scope>
    <source>
        <strain evidence="2 3">IT104</strain>
    </source>
</reference>
<evidence type="ECO:0000313" key="2">
    <source>
        <dbReference type="EMBL" id="RHZ86189.1"/>
    </source>
</evidence>
<evidence type="ECO:0000313" key="3">
    <source>
        <dbReference type="Proteomes" id="UP000266861"/>
    </source>
</evidence>
<name>A0A397JCW4_9GLOM</name>
<keyword evidence="3" id="KW-1185">Reference proteome</keyword>
<keyword evidence="1" id="KW-0175">Coiled coil</keyword>
<gene>
    <name evidence="2" type="ORF">Glove_54g100</name>
</gene>
<accession>A0A397JCW4</accession>
<feature type="coiled-coil region" evidence="1">
    <location>
        <begin position="74"/>
        <end position="108"/>
    </location>
</feature>
<dbReference type="AlphaFoldDB" id="A0A397JCW4"/>
<dbReference type="Proteomes" id="UP000266861">
    <property type="component" value="Unassembled WGS sequence"/>
</dbReference>
<proteinExistence type="predicted"/>